<dbReference type="EMBL" id="JAGEOK010000004">
    <property type="protein sequence ID" value="MBO2437291.1"/>
    <property type="molecule type" value="Genomic_DNA"/>
</dbReference>
<evidence type="ECO:0000259" key="3">
    <source>
        <dbReference type="Pfam" id="PF26345"/>
    </source>
</evidence>
<dbReference type="InterPro" id="IPR003615">
    <property type="entry name" value="HNH_nuc"/>
</dbReference>
<dbReference type="GO" id="GO:0004519">
    <property type="term" value="F:endonuclease activity"/>
    <property type="evidence" value="ECO:0007669"/>
    <property type="project" value="UniProtKB-KW"/>
</dbReference>
<proteinExistence type="predicted"/>
<dbReference type="RefSeq" id="WP_208265631.1">
    <property type="nucleotide sequence ID" value="NZ_BAAAGM010000045.1"/>
</dbReference>
<reference evidence="4 5" key="1">
    <citation type="submission" date="2021-03" db="EMBL/GenBank/DDBJ databases">
        <authorList>
            <person name="Kanchanasin P."/>
            <person name="Saeng-In P."/>
            <person name="Phongsopitanun W."/>
            <person name="Yuki M."/>
            <person name="Kudo T."/>
            <person name="Ohkuma M."/>
            <person name="Tanasupawat S."/>
        </authorList>
    </citation>
    <scope>NUCLEOTIDE SEQUENCE [LARGE SCALE GENOMIC DNA]</scope>
    <source>
        <strain evidence="4 5">L46</strain>
    </source>
</reference>
<name>A0ABS3QTI5_9ACTN</name>
<dbReference type="CDD" id="cd00085">
    <property type="entry name" value="HNHc"/>
    <property type="match status" value="1"/>
</dbReference>
<keyword evidence="5" id="KW-1185">Reference proteome</keyword>
<evidence type="ECO:0000259" key="1">
    <source>
        <dbReference type="Pfam" id="PF01844"/>
    </source>
</evidence>
<evidence type="ECO:0000313" key="5">
    <source>
        <dbReference type="Proteomes" id="UP000666915"/>
    </source>
</evidence>
<feature type="domain" description="ScoMcrA-like DNA sulfur-binding" evidence="2">
    <location>
        <begin position="98"/>
        <end position="249"/>
    </location>
</feature>
<organism evidence="4 5">
    <name type="scientific">Actinomadura nitritigenes</name>
    <dbReference type="NCBI Taxonomy" id="134602"/>
    <lineage>
        <taxon>Bacteria</taxon>
        <taxon>Bacillati</taxon>
        <taxon>Actinomycetota</taxon>
        <taxon>Actinomycetes</taxon>
        <taxon>Streptosporangiales</taxon>
        <taxon>Thermomonosporaceae</taxon>
        <taxon>Actinomadura</taxon>
    </lineage>
</organism>
<dbReference type="Proteomes" id="UP000666915">
    <property type="component" value="Unassembled WGS sequence"/>
</dbReference>
<comment type="caution">
    <text evidence="4">The sequence shown here is derived from an EMBL/GenBank/DDBJ whole genome shotgun (WGS) entry which is preliminary data.</text>
</comment>
<protein>
    <submittedName>
        <fullName evidence="4">HNH endonuclease</fullName>
    </submittedName>
</protein>
<dbReference type="InterPro" id="IPR058807">
    <property type="entry name" value="ScoMcrA_N"/>
</dbReference>
<keyword evidence="4" id="KW-0255">Endonuclease</keyword>
<dbReference type="Pfam" id="PF26340">
    <property type="entry name" value="DNA-SBD_ScoMcrA"/>
    <property type="match status" value="1"/>
</dbReference>
<dbReference type="Pfam" id="PF01844">
    <property type="entry name" value="HNH"/>
    <property type="match status" value="1"/>
</dbReference>
<sequence>MDLSVITREAVFDAIAECDQLGRDRFLEQYGFERARRYFLRHDGIYYDSKAIVGVAYRYVAGDPLSAGDFSGGQQTVGRLLTRLGFEVVADEPPSPQQRLLELLGTLRVANTPDGPARHQPITLLWALGRAAHHRPRLVPWQDAHPELRGLMREYGQPTSKATPEFPVLALARTDLWELQGHVGPIPPAHGKPITWLDEQNPSCGLKAWAYEFVALDESTRAEAVEMLGGAFFDGKLPQGLLEEVGLRQAEPTAVTPPHGPSPLETYLRLCRTIEAAEAHGDHDRITITTREQPVRSAAAVKAVLIRSAGRCENPTCTGQPNDVTKNGDPILEVDHVQDRAAWGRDHPTQMIALCPNCHAIKTRGRTGEQLTKLLLSEARARHNAWAYES</sequence>
<evidence type="ECO:0000259" key="2">
    <source>
        <dbReference type="Pfam" id="PF26340"/>
    </source>
</evidence>
<gene>
    <name evidence="4" type="ORF">J4557_07140</name>
</gene>
<dbReference type="Pfam" id="PF26345">
    <property type="entry name" value="ScoMcrA_N"/>
    <property type="match status" value="1"/>
</dbReference>
<evidence type="ECO:0000313" key="4">
    <source>
        <dbReference type="EMBL" id="MBO2437291.1"/>
    </source>
</evidence>
<keyword evidence="4" id="KW-0378">Hydrolase</keyword>
<feature type="domain" description="ScoMcrA-like N-terminal head" evidence="3">
    <location>
        <begin position="5"/>
        <end position="89"/>
    </location>
</feature>
<feature type="domain" description="HNH" evidence="1">
    <location>
        <begin position="330"/>
        <end position="364"/>
    </location>
</feature>
<dbReference type="InterPro" id="IPR002711">
    <property type="entry name" value="HNH"/>
</dbReference>
<keyword evidence="4" id="KW-0540">Nuclease</keyword>
<accession>A0ABS3QTI5</accession>
<dbReference type="InterPro" id="IPR058813">
    <property type="entry name" value="DNA-SBD_ScoMcrA"/>
</dbReference>